<dbReference type="InterPro" id="IPR037108">
    <property type="entry name" value="TM1727-like_C_sf"/>
</dbReference>
<dbReference type="Gene3D" id="3.40.50.720">
    <property type="entry name" value="NAD(P)-binding Rossmann-like Domain"/>
    <property type="match status" value="1"/>
</dbReference>
<dbReference type="PANTHER" id="PTHR40459">
    <property type="entry name" value="CONSERVED HYPOTHETICAL ALANINE AND LEUCINE RICH PROTEIN"/>
    <property type="match status" value="1"/>
</dbReference>
<dbReference type="Proteomes" id="UP000236742">
    <property type="component" value="Unassembled WGS sequence"/>
</dbReference>
<dbReference type="Pfam" id="PF10727">
    <property type="entry name" value="Rossmann-like"/>
    <property type="match status" value="1"/>
</dbReference>
<evidence type="ECO:0000259" key="2">
    <source>
        <dbReference type="Pfam" id="PF10728"/>
    </source>
</evidence>
<reference evidence="3 4" key="1">
    <citation type="submission" date="2016-10" db="EMBL/GenBank/DDBJ databases">
        <authorList>
            <person name="de Groot N.N."/>
        </authorList>
    </citation>
    <scope>NUCLEOTIDE SEQUENCE [LARGE SCALE GENOMIC DNA]</scope>
    <source>
        <strain evidence="3 4">DSM 23413</strain>
    </source>
</reference>
<feature type="domain" description="DUF2520" evidence="2">
    <location>
        <begin position="143"/>
        <end position="269"/>
    </location>
</feature>
<protein>
    <submittedName>
        <fullName evidence="3">Predicted oxidoreductase, contains short-chain dehydrogenase (SDR) and DUF2520 domains</fullName>
    </submittedName>
</protein>
<evidence type="ECO:0000313" key="4">
    <source>
        <dbReference type="Proteomes" id="UP000236742"/>
    </source>
</evidence>
<keyword evidence="4" id="KW-1185">Reference proteome</keyword>
<dbReference type="OrthoDB" id="8650434at2"/>
<feature type="domain" description="Putative oxidoreductase/dehydrogenase Rossmann-like" evidence="1">
    <location>
        <begin position="3"/>
        <end position="117"/>
    </location>
</feature>
<dbReference type="InterPro" id="IPR018931">
    <property type="entry name" value="DUF2520"/>
</dbReference>
<evidence type="ECO:0000259" key="1">
    <source>
        <dbReference type="Pfam" id="PF10727"/>
    </source>
</evidence>
<dbReference type="InterPro" id="IPR036291">
    <property type="entry name" value="NAD(P)-bd_dom_sf"/>
</dbReference>
<dbReference type="EMBL" id="FNVD01000022">
    <property type="protein sequence ID" value="SEG26843.1"/>
    <property type="molecule type" value="Genomic_DNA"/>
</dbReference>
<dbReference type="SUPFAM" id="SSF51735">
    <property type="entry name" value="NAD(P)-binding Rossmann-fold domains"/>
    <property type="match status" value="1"/>
</dbReference>
<name>A0A1H5YRT2_9RHOB</name>
<dbReference type="RefSeq" id="WP_104009152.1">
    <property type="nucleotide sequence ID" value="NZ_FNVD01000022.1"/>
</dbReference>
<evidence type="ECO:0000313" key="3">
    <source>
        <dbReference type="EMBL" id="SEG26843.1"/>
    </source>
</evidence>
<accession>A0A1H5YRT2</accession>
<sequence length="289" mass="30040">MPVLTVNLIGAGRVGRTLLALLARAQGCRVQQVFSSRESAARAAVDFAGAGRVARSLAEMSPADLWLLTVPDTAIAGVAGDLAAINPRRGAALAAPVALHCSGFHPAEAMAPLRGLGWHLASAHPVLSFADPETALRQFPGTFCGLEGDAAALAVVEPLLRSIGARIFPIRSEAKSFYHAGAVISNNFTVVLQAIARGAWDRAGVPQDVARALNAHLLRATVETLSAQEPAAALTGPAARGDMEVVERQGRDVADWNALAGRVYRDLSRLAVRLKAEGRIAGDDDGAGA</sequence>
<dbReference type="SUPFAM" id="SSF48179">
    <property type="entry name" value="6-phosphogluconate dehydrogenase C-terminal domain-like"/>
    <property type="match status" value="1"/>
</dbReference>
<organism evidence="3 4">
    <name type="scientific">Jhaorihella thermophila</name>
    <dbReference type="NCBI Taxonomy" id="488547"/>
    <lineage>
        <taxon>Bacteria</taxon>
        <taxon>Pseudomonadati</taxon>
        <taxon>Pseudomonadota</taxon>
        <taxon>Alphaproteobacteria</taxon>
        <taxon>Rhodobacterales</taxon>
        <taxon>Paracoccaceae</taxon>
        <taxon>Jhaorihella</taxon>
    </lineage>
</organism>
<dbReference type="Gene3D" id="1.10.1040.20">
    <property type="entry name" value="ProC-like, C-terminal domain"/>
    <property type="match status" value="1"/>
</dbReference>
<dbReference type="AlphaFoldDB" id="A0A1H5YRT2"/>
<proteinExistence type="predicted"/>
<dbReference type="Pfam" id="PF10728">
    <property type="entry name" value="DUF2520"/>
    <property type="match status" value="1"/>
</dbReference>
<dbReference type="PANTHER" id="PTHR40459:SF1">
    <property type="entry name" value="CONSERVED HYPOTHETICAL ALANINE AND LEUCINE RICH PROTEIN"/>
    <property type="match status" value="1"/>
</dbReference>
<gene>
    <name evidence="3" type="ORF">SAMN05421751_1228</name>
</gene>
<dbReference type="InterPro" id="IPR008927">
    <property type="entry name" value="6-PGluconate_DH-like_C_sf"/>
</dbReference>
<dbReference type="InterPro" id="IPR019665">
    <property type="entry name" value="OxRdtase/DH_put_Rossmann_dom"/>
</dbReference>